<reference evidence="1" key="1">
    <citation type="journal article" date="2019" name="bioRxiv">
        <title>The Genome of the Zebra Mussel, Dreissena polymorpha: A Resource for Invasive Species Research.</title>
        <authorList>
            <person name="McCartney M.A."/>
            <person name="Auch B."/>
            <person name="Kono T."/>
            <person name="Mallez S."/>
            <person name="Zhang Y."/>
            <person name="Obille A."/>
            <person name="Becker A."/>
            <person name="Abrahante J.E."/>
            <person name="Garbe J."/>
            <person name="Badalamenti J.P."/>
            <person name="Herman A."/>
            <person name="Mangelson H."/>
            <person name="Liachko I."/>
            <person name="Sullivan S."/>
            <person name="Sone E.D."/>
            <person name="Koren S."/>
            <person name="Silverstein K.A.T."/>
            <person name="Beckman K.B."/>
            <person name="Gohl D.M."/>
        </authorList>
    </citation>
    <scope>NUCLEOTIDE SEQUENCE</scope>
    <source>
        <strain evidence="1">Duluth1</strain>
        <tissue evidence="1">Whole animal</tissue>
    </source>
</reference>
<reference evidence="1" key="2">
    <citation type="submission" date="2020-11" db="EMBL/GenBank/DDBJ databases">
        <authorList>
            <person name="McCartney M.A."/>
            <person name="Auch B."/>
            <person name="Kono T."/>
            <person name="Mallez S."/>
            <person name="Becker A."/>
            <person name="Gohl D.M."/>
            <person name="Silverstein K.A.T."/>
            <person name="Koren S."/>
            <person name="Bechman K.B."/>
            <person name="Herman A."/>
            <person name="Abrahante J.E."/>
            <person name="Garbe J."/>
        </authorList>
    </citation>
    <scope>NUCLEOTIDE SEQUENCE</scope>
    <source>
        <strain evidence="1">Duluth1</strain>
        <tissue evidence="1">Whole animal</tissue>
    </source>
</reference>
<sequence>MYKNNKSTALRCEGVYSVRVWWSFYSVRGEDGLGKRTNLFCTVQYILRSIVLNKFHEVRIINITFRMLIRNNVPTRTIFALIQDIIKIHVLTKFHDDLTINLKYINRTNLLANHIKKNARPSDGNVFQATRAVFELIQHIIKTNFLTKFHDYQKYMWPLEF</sequence>
<evidence type="ECO:0000313" key="2">
    <source>
        <dbReference type="Proteomes" id="UP000828390"/>
    </source>
</evidence>
<dbReference type="Proteomes" id="UP000828390">
    <property type="component" value="Unassembled WGS sequence"/>
</dbReference>
<comment type="caution">
    <text evidence="1">The sequence shown here is derived from an EMBL/GenBank/DDBJ whole genome shotgun (WGS) entry which is preliminary data.</text>
</comment>
<evidence type="ECO:0000313" key="1">
    <source>
        <dbReference type="EMBL" id="KAH3713305.1"/>
    </source>
</evidence>
<gene>
    <name evidence="1" type="ORF">DPMN_073094</name>
</gene>
<accession>A0A9D4BYI6</accession>
<protein>
    <submittedName>
        <fullName evidence="1">Uncharacterized protein</fullName>
    </submittedName>
</protein>
<name>A0A9D4BYI6_DREPO</name>
<dbReference type="EMBL" id="JAIWYP010000014">
    <property type="protein sequence ID" value="KAH3713305.1"/>
    <property type="molecule type" value="Genomic_DNA"/>
</dbReference>
<organism evidence="1 2">
    <name type="scientific">Dreissena polymorpha</name>
    <name type="common">Zebra mussel</name>
    <name type="synonym">Mytilus polymorpha</name>
    <dbReference type="NCBI Taxonomy" id="45954"/>
    <lineage>
        <taxon>Eukaryota</taxon>
        <taxon>Metazoa</taxon>
        <taxon>Spiralia</taxon>
        <taxon>Lophotrochozoa</taxon>
        <taxon>Mollusca</taxon>
        <taxon>Bivalvia</taxon>
        <taxon>Autobranchia</taxon>
        <taxon>Heteroconchia</taxon>
        <taxon>Euheterodonta</taxon>
        <taxon>Imparidentia</taxon>
        <taxon>Neoheterodontei</taxon>
        <taxon>Myida</taxon>
        <taxon>Dreissenoidea</taxon>
        <taxon>Dreissenidae</taxon>
        <taxon>Dreissena</taxon>
    </lineage>
</organism>
<keyword evidence="2" id="KW-1185">Reference proteome</keyword>
<dbReference type="AlphaFoldDB" id="A0A9D4BYI6"/>
<proteinExistence type="predicted"/>